<evidence type="ECO:0000313" key="6">
    <source>
        <dbReference type="EMBL" id="API59353.1"/>
    </source>
</evidence>
<dbReference type="Gene3D" id="3.40.190.290">
    <property type="match status" value="1"/>
</dbReference>
<dbReference type="PANTHER" id="PTHR30346">
    <property type="entry name" value="TRANSCRIPTIONAL DUAL REGULATOR HCAR-RELATED"/>
    <property type="match status" value="1"/>
</dbReference>
<accession>A0A1L3ZUP3</accession>
<keyword evidence="2" id="KW-0805">Transcription regulation</keyword>
<dbReference type="SUPFAM" id="SSF53850">
    <property type="entry name" value="Periplasmic binding protein-like II"/>
    <property type="match status" value="1"/>
</dbReference>
<organism evidence="6 7">
    <name type="scientific">Tardibacter chloracetimidivorans</name>
    <dbReference type="NCBI Taxonomy" id="1921510"/>
    <lineage>
        <taxon>Bacteria</taxon>
        <taxon>Pseudomonadati</taxon>
        <taxon>Pseudomonadota</taxon>
        <taxon>Alphaproteobacteria</taxon>
        <taxon>Sphingomonadales</taxon>
        <taxon>Sphingomonadaceae</taxon>
        <taxon>Tardibacter</taxon>
    </lineage>
</organism>
<evidence type="ECO:0000256" key="4">
    <source>
        <dbReference type="ARBA" id="ARBA00023163"/>
    </source>
</evidence>
<comment type="similarity">
    <text evidence="1">Belongs to the LysR transcriptional regulatory family.</text>
</comment>
<evidence type="ECO:0000256" key="2">
    <source>
        <dbReference type="ARBA" id="ARBA00023015"/>
    </source>
</evidence>
<evidence type="ECO:0000313" key="7">
    <source>
        <dbReference type="Proteomes" id="UP000182063"/>
    </source>
</evidence>
<dbReference type="FunFam" id="1.10.10.10:FF:000001">
    <property type="entry name" value="LysR family transcriptional regulator"/>
    <property type="match status" value="1"/>
</dbReference>
<feature type="domain" description="HTH lysR-type" evidence="5">
    <location>
        <begin position="6"/>
        <end position="63"/>
    </location>
</feature>
<dbReference type="InterPro" id="IPR036390">
    <property type="entry name" value="WH_DNA-bd_sf"/>
</dbReference>
<dbReference type="PRINTS" id="PR00039">
    <property type="entry name" value="HTHLYSR"/>
</dbReference>
<dbReference type="InterPro" id="IPR005119">
    <property type="entry name" value="LysR_subst-bd"/>
</dbReference>
<dbReference type="Gene3D" id="1.10.10.10">
    <property type="entry name" value="Winged helix-like DNA-binding domain superfamily/Winged helix DNA-binding domain"/>
    <property type="match status" value="1"/>
</dbReference>
<dbReference type="PROSITE" id="PS50931">
    <property type="entry name" value="HTH_LYSR"/>
    <property type="match status" value="1"/>
</dbReference>
<dbReference type="RefSeq" id="WP_072596897.1">
    <property type="nucleotide sequence ID" value="NZ_CP018221.1"/>
</dbReference>
<dbReference type="GO" id="GO:0003700">
    <property type="term" value="F:DNA-binding transcription factor activity"/>
    <property type="evidence" value="ECO:0007669"/>
    <property type="project" value="InterPro"/>
</dbReference>
<keyword evidence="4" id="KW-0804">Transcription</keyword>
<name>A0A1L3ZUP3_9SPHN</name>
<dbReference type="PANTHER" id="PTHR30346:SF0">
    <property type="entry name" value="HCA OPERON TRANSCRIPTIONAL ACTIVATOR HCAR"/>
    <property type="match status" value="1"/>
</dbReference>
<gene>
    <name evidence="6" type="ORF">BSL82_08540</name>
</gene>
<reference evidence="7" key="1">
    <citation type="submission" date="2016-11" db="EMBL/GenBank/DDBJ databases">
        <title>Complete Genome Sequence of alachlor-degrading Sphingomonas sp. strain JJ-A5.</title>
        <authorList>
            <person name="Lee H."/>
            <person name="Ka J.-O."/>
        </authorList>
    </citation>
    <scope>NUCLEOTIDE SEQUENCE [LARGE SCALE GENOMIC DNA]</scope>
    <source>
        <strain evidence="7">JJ-A5</strain>
    </source>
</reference>
<dbReference type="GO" id="GO:0032993">
    <property type="term" value="C:protein-DNA complex"/>
    <property type="evidence" value="ECO:0007669"/>
    <property type="project" value="TreeGrafter"/>
</dbReference>
<dbReference type="EMBL" id="CP018221">
    <property type="protein sequence ID" value="API59353.1"/>
    <property type="molecule type" value="Genomic_DNA"/>
</dbReference>
<dbReference type="AlphaFoldDB" id="A0A1L3ZUP3"/>
<keyword evidence="3" id="KW-0238">DNA-binding</keyword>
<dbReference type="KEGG" id="sphj:BSL82_08540"/>
<dbReference type="Pfam" id="PF03466">
    <property type="entry name" value="LysR_substrate"/>
    <property type="match status" value="1"/>
</dbReference>
<dbReference type="OrthoDB" id="9815174at2"/>
<sequence length="314" mass="35232">MKPLNINTRYLRYLLAVVDEESFSRAAERLRVSQPAISRRVQMIEDELGFALLERLPRKVLLTPQGKAMLPALRDLLHSAEETGALAMQLLFERAPAPRIGVAVYAIQPERSALLADFEAAFPNASFEIETGYTRALLHGLWEGKFDILAVSSPIPDKRFEYIALRWFPVQMIIAESSPLAALDAIPLEALSGLSISTWERQRQPRMFDEMIAPLEKAGARLIFPEDQGRLGILTHAAEHGIAAMRSFDEYGDDDLRRVGMVARPMENMRPVAALMLLRLAGKERASARLWSFAQGWARQRGIAQRREDISLAG</sequence>
<dbReference type="Pfam" id="PF00126">
    <property type="entry name" value="HTH_1"/>
    <property type="match status" value="1"/>
</dbReference>
<evidence type="ECO:0000256" key="1">
    <source>
        <dbReference type="ARBA" id="ARBA00009437"/>
    </source>
</evidence>
<evidence type="ECO:0000259" key="5">
    <source>
        <dbReference type="PROSITE" id="PS50931"/>
    </source>
</evidence>
<dbReference type="InterPro" id="IPR036388">
    <property type="entry name" value="WH-like_DNA-bd_sf"/>
</dbReference>
<dbReference type="InterPro" id="IPR000847">
    <property type="entry name" value="LysR_HTH_N"/>
</dbReference>
<dbReference type="STRING" id="1921510.BSL82_08540"/>
<dbReference type="GO" id="GO:0003677">
    <property type="term" value="F:DNA binding"/>
    <property type="evidence" value="ECO:0007669"/>
    <property type="project" value="UniProtKB-KW"/>
</dbReference>
<keyword evidence="7" id="KW-1185">Reference proteome</keyword>
<protein>
    <recommendedName>
        <fullName evidence="5">HTH lysR-type domain-containing protein</fullName>
    </recommendedName>
</protein>
<proteinExistence type="inferred from homology"/>
<evidence type="ECO:0000256" key="3">
    <source>
        <dbReference type="ARBA" id="ARBA00023125"/>
    </source>
</evidence>
<dbReference type="SUPFAM" id="SSF46785">
    <property type="entry name" value="Winged helix' DNA-binding domain"/>
    <property type="match status" value="1"/>
</dbReference>
<dbReference type="Proteomes" id="UP000182063">
    <property type="component" value="Chromosome"/>
</dbReference>